<keyword evidence="3" id="KW-1185">Reference proteome</keyword>
<dbReference type="SUPFAM" id="SSF54928">
    <property type="entry name" value="RNA-binding domain, RBD"/>
    <property type="match status" value="1"/>
</dbReference>
<dbReference type="InterPro" id="IPR012677">
    <property type="entry name" value="Nucleotide-bd_a/b_plait_sf"/>
</dbReference>
<evidence type="ECO:0000259" key="1">
    <source>
        <dbReference type="Pfam" id="PF00076"/>
    </source>
</evidence>
<dbReference type="Pfam" id="PF00076">
    <property type="entry name" value="RRM_1"/>
    <property type="match status" value="1"/>
</dbReference>
<feature type="non-terminal residue" evidence="2">
    <location>
        <position position="1"/>
    </location>
</feature>
<evidence type="ECO:0000313" key="3">
    <source>
        <dbReference type="Proteomes" id="UP000614027"/>
    </source>
</evidence>
<accession>A0A851N632</accession>
<dbReference type="Gene3D" id="3.30.70.330">
    <property type="match status" value="1"/>
</dbReference>
<feature type="domain" description="RRM" evidence="1">
    <location>
        <begin position="27"/>
        <end position="59"/>
    </location>
</feature>
<protein>
    <submittedName>
        <fullName evidence="2">STPAP polymerase</fullName>
    </submittedName>
</protein>
<feature type="non-terminal residue" evidence="2">
    <location>
        <position position="70"/>
    </location>
</feature>
<dbReference type="GO" id="GO:0003723">
    <property type="term" value="F:RNA binding"/>
    <property type="evidence" value="ECO:0007669"/>
    <property type="project" value="InterPro"/>
</dbReference>
<dbReference type="AlphaFoldDB" id="A0A851N632"/>
<evidence type="ECO:0000313" key="2">
    <source>
        <dbReference type="EMBL" id="NXC34032.1"/>
    </source>
</evidence>
<dbReference type="OrthoDB" id="9216613at2759"/>
<dbReference type="Proteomes" id="UP000614027">
    <property type="component" value="Unassembled WGS sequence"/>
</dbReference>
<dbReference type="InterPro" id="IPR035979">
    <property type="entry name" value="RBD_domain_sf"/>
</dbReference>
<dbReference type="EMBL" id="WBMV01007184">
    <property type="protein sequence ID" value="NXC34032.1"/>
    <property type="molecule type" value="Genomic_DNA"/>
</dbReference>
<comment type="caution">
    <text evidence="2">The sequence shown here is derived from an EMBL/GenBank/DDBJ whole genome shotgun (WGS) entry which is preliminary data.</text>
</comment>
<reference evidence="2" key="1">
    <citation type="submission" date="2019-09" db="EMBL/GenBank/DDBJ databases">
        <title>Bird 10,000 Genomes (B10K) Project - Family phase.</title>
        <authorList>
            <person name="Zhang G."/>
        </authorList>
    </citation>
    <scope>NUCLEOTIDE SEQUENCE</scope>
    <source>
        <strain evidence="2">B10K-DU-001-09</strain>
        <tissue evidence="2">Muscle</tissue>
    </source>
</reference>
<organism evidence="2 3">
    <name type="scientific">Campylorhamphus procurvoides</name>
    <dbReference type="NCBI Taxonomy" id="190295"/>
    <lineage>
        <taxon>Eukaryota</taxon>
        <taxon>Metazoa</taxon>
        <taxon>Chordata</taxon>
        <taxon>Craniata</taxon>
        <taxon>Vertebrata</taxon>
        <taxon>Euteleostomi</taxon>
        <taxon>Archelosauria</taxon>
        <taxon>Archosauria</taxon>
        <taxon>Dinosauria</taxon>
        <taxon>Saurischia</taxon>
        <taxon>Theropoda</taxon>
        <taxon>Coelurosauria</taxon>
        <taxon>Aves</taxon>
        <taxon>Neognathae</taxon>
        <taxon>Neoaves</taxon>
        <taxon>Telluraves</taxon>
        <taxon>Australaves</taxon>
        <taxon>Passeriformes</taxon>
        <taxon>Dendrocolaptidae</taxon>
        <taxon>Campylorhamphus</taxon>
    </lineage>
</organism>
<dbReference type="InterPro" id="IPR000504">
    <property type="entry name" value="RRM_dom"/>
</dbReference>
<proteinExistence type="predicted"/>
<gene>
    <name evidence="2" type="primary">Tut1_1</name>
    <name evidence="2" type="ORF">CAMPRO_R15868</name>
</gene>
<sequence length="70" mass="7893">ASHLSGKRHRRLRALRAERREQELRSLFVSGFARGTDPAELRRLFEAFGAVTAVVMDKDRVGARGVSQSR</sequence>
<name>A0A851N632_9DEND</name>